<dbReference type="GO" id="GO:0005524">
    <property type="term" value="F:ATP binding"/>
    <property type="evidence" value="ECO:0007669"/>
    <property type="project" value="UniProtKB-KW"/>
</dbReference>
<dbReference type="InterPro" id="IPR015860">
    <property type="entry name" value="ABC_transpr_TagH-like"/>
</dbReference>
<dbReference type="InterPro" id="IPR050683">
    <property type="entry name" value="Bact_Polysacc_Export_ATP-bd"/>
</dbReference>
<dbReference type="InterPro" id="IPR003593">
    <property type="entry name" value="AAA+_ATPase"/>
</dbReference>
<protein>
    <submittedName>
        <fullName evidence="6">Teichoic acids export ATP-binding protein TagH</fullName>
        <ecNumber evidence="6">3.6.3.40</ecNumber>
    </submittedName>
</protein>
<dbReference type="EC" id="3.6.3.40" evidence="6"/>
<dbReference type="RefSeq" id="WP_041602169.1">
    <property type="nucleotide sequence ID" value="NZ_CP087224.1"/>
</dbReference>
<dbReference type="PROSITE" id="PS00211">
    <property type="entry name" value="ABC_TRANSPORTER_1"/>
    <property type="match status" value="1"/>
</dbReference>
<dbReference type="SUPFAM" id="SSF52540">
    <property type="entry name" value="P-loop containing nucleoside triphosphate hydrolases"/>
    <property type="match status" value="1"/>
</dbReference>
<organism evidence="6 7">
    <name type="scientific">Halomonas elongata</name>
    <dbReference type="NCBI Taxonomy" id="2746"/>
    <lineage>
        <taxon>Bacteria</taxon>
        <taxon>Pseudomonadati</taxon>
        <taxon>Pseudomonadota</taxon>
        <taxon>Gammaproteobacteria</taxon>
        <taxon>Oceanospirillales</taxon>
        <taxon>Halomonadaceae</taxon>
        <taxon>Halomonas</taxon>
    </lineage>
</organism>
<evidence type="ECO:0000313" key="7">
    <source>
        <dbReference type="Proteomes" id="UP000092504"/>
    </source>
</evidence>
<keyword evidence="2" id="KW-0813">Transport</keyword>
<dbReference type="PATRIC" id="fig|2746.7.peg.3447"/>
<dbReference type="InterPro" id="IPR027417">
    <property type="entry name" value="P-loop_NTPase"/>
</dbReference>
<dbReference type="GO" id="GO:0016020">
    <property type="term" value="C:membrane"/>
    <property type="evidence" value="ECO:0007669"/>
    <property type="project" value="InterPro"/>
</dbReference>
<dbReference type="InterPro" id="IPR003439">
    <property type="entry name" value="ABC_transporter-like_ATP-bd"/>
</dbReference>
<sequence length="216" mass="23864">MSDAVSENRGEVIISLRNVGVRYKRRGGLFQKPEYFQALEGLNFDVHRGETLGILGRNGAGKSTLLRVVAGIIQPDSGEVINHGVTVSLLALQAGFDAELPGTDNAILSGMLMGYTRRQVEKKLNDIAEFSELGNFMDEPVKTYSSGMRARLGFSVAMYMTPDVLLLDEVLSVGDKQFKEKAEKEMMSKIHSDQTVLLVSHSQAQVDRICERKIEL</sequence>
<proteinExistence type="inferred from homology"/>
<evidence type="ECO:0000256" key="2">
    <source>
        <dbReference type="ARBA" id="ARBA00022448"/>
    </source>
</evidence>
<evidence type="ECO:0000313" key="6">
    <source>
        <dbReference type="EMBL" id="OBX34297.1"/>
    </source>
</evidence>
<evidence type="ECO:0000256" key="4">
    <source>
        <dbReference type="ARBA" id="ARBA00022840"/>
    </source>
</evidence>
<accession>A0A1B8NWD6</accession>
<evidence type="ECO:0000259" key="5">
    <source>
        <dbReference type="PROSITE" id="PS50893"/>
    </source>
</evidence>
<dbReference type="EMBL" id="MAJD01000002">
    <property type="protein sequence ID" value="OBX34297.1"/>
    <property type="molecule type" value="Genomic_DNA"/>
</dbReference>
<keyword evidence="3" id="KW-0547">Nucleotide-binding</keyword>
<dbReference type="Pfam" id="PF00005">
    <property type="entry name" value="ABC_tran"/>
    <property type="match status" value="1"/>
</dbReference>
<dbReference type="Proteomes" id="UP000092504">
    <property type="component" value="Unassembled WGS sequence"/>
</dbReference>
<dbReference type="AlphaFoldDB" id="A0A1B8NWD6"/>
<keyword evidence="4 6" id="KW-0067">ATP-binding</keyword>
<dbReference type="GeneID" id="91010994"/>
<dbReference type="GO" id="GO:0140359">
    <property type="term" value="F:ABC-type transporter activity"/>
    <property type="evidence" value="ECO:0007669"/>
    <property type="project" value="InterPro"/>
</dbReference>
<comment type="caution">
    <text evidence="6">The sequence shown here is derived from an EMBL/GenBank/DDBJ whole genome shotgun (WGS) entry which is preliminary data.</text>
</comment>
<dbReference type="Gene3D" id="3.40.50.300">
    <property type="entry name" value="P-loop containing nucleotide triphosphate hydrolases"/>
    <property type="match status" value="1"/>
</dbReference>
<dbReference type="CDD" id="cd03220">
    <property type="entry name" value="ABC_KpsT_Wzt"/>
    <property type="match status" value="1"/>
</dbReference>
<gene>
    <name evidence="6" type="primary">tagH</name>
    <name evidence="6" type="ORF">A8U91_03350</name>
</gene>
<keyword evidence="6" id="KW-0378">Hydrolase</keyword>
<comment type="similarity">
    <text evidence="1">Belongs to the ABC transporter superfamily.</text>
</comment>
<dbReference type="GO" id="GO:0016887">
    <property type="term" value="F:ATP hydrolysis activity"/>
    <property type="evidence" value="ECO:0007669"/>
    <property type="project" value="InterPro"/>
</dbReference>
<dbReference type="SMART" id="SM00382">
    <property type="entry name" value="AAA"/>
    <property type="match status" value="1"/>
</dbReference>
<evidence type="ECO:0000256" key="3">
    <source>
        <dbReference type="ARBA" id="ARBA00022741"/>
    </source>
</evidence>
<reference evidence="6 7" key="1">
    <citation type="submission" date="2016-06" db="EMBL/GenBank/DDBJ databases">
        <title>Genome sequence of halotolerant plant growth promoting strain of Halomonas elongata HEK1 isolated from salterns of Rann of Kutch, Gujarat, India.</title>
        <authorList>
            <person name="Gaba S."/>
            <person name="Singh R.N."/>
            <person name="Abrol S."/>
            <person name="Kaushik R."/>
            <person name="Saxena A.K."/>
        </authorList>
    </citation>
    <scope>NUCLEOTIDE SEQUENCE [LARGE SCALE GENOMIC DNA]</scope>
    <source>
        <strain evidence="6 7">HEK1</strain>
    </source>
</reference>
<feature type="domain" description="ABC transporter" evidence="5">
    <location>
        <begin position="16"/>
        <end position="216"/>
    </location>
</feature>
<dbReference type="PANTHER" id="PTHR46743">
    <property type="entry name" value="TEICHOIC ACIDS EXPORT ATP-BINDING PROTEIN TAGH"/>
    <property type="match status" value="1"/>
</dbReference>
<dbReference type="PROSITE" id="PS50893">
    <property type="entry name" value="ABC_TRANSPORTER_2"/>
    <property type="match status" value="1"/>
</dbReference>
<dbReference type="PANTHER" id="PTHR46743:SF2">
    <property type="entry name" value="TEICHOIC ACIDS EXPORT ATP-BINDING PROTEIN TAGH"/>
    <property type="match status" value="1"/>
</dbReference>
<name>A0A1B8NWD6_HALEL</name>
<evidence type="ECO:0000256" key="1">
    <source>
        <dbReference type="ARBA" id="ARBA00005417"/>
    </source>
</evidence>
<dbReference type="InterPro" id="IPR017871">
    <property type="entry name" value="ABC_transporter-like_CS"/>
</dbReference>